<comment type="catalytic activity">
    <reaction evidence="4">
        <text>L-methionine sulfone + acetyl-CoA = N-acetyl-L-methionine sulfone + CoA + H(+)</text>
        <dbReference type="Rhea" id="RHEA:47656"/>
        <dbReference type="ChEBI" id="CHEBI:15378"/>
        <dbReference type="ChEBI" id="CHEBI:57287"/>
        <dbReference type="ChEBI" id="CHEBI:57288"/>
        <dbReference type="ChEBI" id="CHEBI:87824"/>
        <dbReference type="ChEBI" id="CHEBI:87825"/>
    </reaction>
</comment>
<dbReference type="RefSeq" id="WP_058318909.1">
    <property type="nucleotide sequence ID" value="NZ_CYSF01000009.1"/>
</dbReference>
<dbReference type="AlphaFoldDB" id="A0A0P1GQI9"/>
<evidence type="ECO:0000259" key="5">
    <source>
        <dbReference type="PROSITE" id="PS51186"/>
    </source>
</evidence>
<gene>
    <name evidence="6" type="primary">yncA_1</name>
    <name evidence="6" type="ORF">TM5383_02026</name>
</gene>
<dbReference type="PROSITE" id="PS51186">
    <property type="entry name" value="GNAT"/>
    <property type="match status" value="1"/>
</dbReference>
<reference evidence="6 7" key="1">
    <citation type="submission" date="2015-09" db="EMBL/GenBank/DDBJ databases">
        <authorList>
            <consortium name="Swine Surveillance"/>
        </authorList>
    </citation>
    <scope>NUCLEOTIDE SEQUENCE [LARGE SCALE GENOMIC DNA]</scope>
    <source>
        <strain evidence="6 7">CECT 8383</strain>
    </source>
</reference>
<protein>
    <submittedName>
        <fullName evidence="6">N-acyltransferase YncA</fullName>
        <ecNumber evidence="6">2.3.1.-</ecNumber>
    </submittedName>
</protein>
<sequence>MIIRPALPADAAALAEIYNHAVLNTVALLMNDTVDAANRAAWMEARQADGLPVLVAEEDEQVIGYTSYGPWRPFHGFCDTVEHSVYVRHDLRGRGTGHQLLAALIDHARAAGLHVMIAAVTAGNDASIKLHERHGFEITARMPQVGQKFGQWLDLIFLQLRLDARDAP</sequence>
<evidence type="ECO:0000256" key="1">
    <source>
        <dbReference type="ARBA" id="ARBA00022679"/>
    </source>
</evidence>
<keyword evidence="1 6" id="KW-0808">Transferase</keyword>
<dbReference type="InterPro" id="IPR016181">
    <property type="entry name" value="Acyl_CoA_acyltransferase"/>
</dbReference>
<dbReference type="STRING" id="340021.TM5383_02026"/>
<feature type="domain" description="N-acetyltransferase" evidence="5">
    <location>
        <begin position="1"/>
        <end position="163"/>
    </location>
</feature>
<dbReference type="FunFam" id="3.40.630.30:FF:000026">
    <property type="entry name" value="Phosphinothricin acetyltransferase"/>
    <property type="match status" value="1"/>
</dbReference>
<dbReference type="SUPFAM" id="SSF55729">
    <property type="entry name" value="Acyl-CoA N-acyltransferases (Nat)"/>
    <property type="match status" value="1"/>
</dbReference>
<evidence type="ECO:0000256" key="3">
    <source>
        <dbReference type="ARBA" id="ARBA00050603"/>
    </source>
</evidence>
<dbReference type="PANTHER" id="PTHR43072:SF23">
    <property type="entry name" value="UPF0039 PROTEIN C11D3.02C"/>
    <property type="match status" value="1"/>
</dbReference>
<dbReference type="GO" id="GO:0016747">
    <property type="term" value="F:acyltransferase activity, transferring groups other than amino-acyl groups"/>
    <property type="evidence" value="ECO:0007669"/>
    <property type="project" value="InterPro"/>
</dbReference>
<name>A0A0P1GQI9_9RHOB</name>
<dbReference type="Pfam" id="PF00583">
    <property type="entry name" value="Acetyltransf_1"/>
    <property type="match status" value="1"/>
</dbReference>
<accession>A0A0P1GQI9</accession>
<evidence type="ECO:0000313" key="7">
    <source>
        <dbReference type="Proteomes" id="UP000051681"/>
    </source>
</evidence>
<dbReference type="OrthoDB" id="5459937at2"/>
<dbReference type="EMBL" id="CYSF01000009">
    <property type="protein sequence ID" value="CUH84808.1"/>
    <property type="molecule type" value="Genomic_DNA"/>
</dbReference>
<evidence type="ECO:0000313" key="6">
    <source>
        <dbReference type="EMBL" id="CUH84808.1"/>
    </source>
</evidence>
<keyword evidence="2 6" id="KW-0012">Acyltransferase</keyword>
<keyword evidence="7" id="KW-1185">Reference proteome</keyword>
<dbReference type="Gene3D" id="3.40.630.30">
    <property type="match status" value="1"/>
</dbReference>
<organism evidence="6 7">
    <name type="scientific">Thalassovita mediterranea</name>
    <dbReference type="NCBI Taxonomy" id="340021"/>
    <lineage>
        <taxon>Bacteria</taxon>
        <taxon>Pseudomonadati</taxon>
        <taxon>Pseudomonadota</taxon>
        <taxon>Alphaproteobacteria</taxon>
        <taxon>Rhodobacterales</taxon>
        <taxon>Roseobacteraceae</taxon>
        <taxon>Thalassovita</taxon>
    </lineage>
</organism>
<evidence type="ECO:0000256" key="2">
    <source>
        <dbReference type="ARBA" id="ARBA00023315"/>
    </source>
</evidence>
<proteinExistence type="predicted"/>
<dbReference type="EC" id="2.3.1.-" evidence="6"/>
<dbReference type="CDD" id="cd04301">
    <property type="entry name" value="NAT_SF"/>
    <property type="match status" value="1"/>
</dbReference>
<dbReference type="Proteomes" id="UP000051681">
    <property type="component" value="Unassembled WGS sequence"/>
</dbReference>
<dbReference type="PANTHER" id="PTHR43072">
    <property type="entry name" value="N-ACETYLTRANSFERASE"/>
    <property type="match status" value="1"/>
</dbReference>
<dbReference type="InterPro" id="IPR000182">
    <property type="entry name" value="GNAT_dom"/>
</dbReference>
<evidence type="ECO:0000256" key="4">
    <source>
        <dbReference type="ARBA" id="ARBA00051334"/>
    </source>
</evidence>
<comment type="catalytic activity">
    <reaction evidence="3">
        <text>L-methionine sulfoximine + acetyl-CoA = N-acetyl-L-methionine sulfoximine + CoA + H(+)</text>
        <dbReference type="Rhea" id="RHEA:47660"/>
        <dbReference type="ChEBI" id="CHEBI:15378"/>
        <dbReference type="ChEBI" id="CHEBI:57287"/>
        <dbReference type="ChEBI" id="CHEBI:57288"/>
        <dbReference type="ChEBI" id="CHEBI:87826"/>
        <dbReference type="ChEBI" id="CHEBI:87827"/>
    </reaction>
</comment>